<proteinExistence type="predicted"/>
<keyword evidence="1" id="KW-1133">Transmembrane helix</keyword>
<evidence type="ECO:0000256" key="1">
    <source>
        <dbReference type="SAM" id="Phobius"/>
    </source>
</evidence>
<feature type="transmembrane region" description="Helical" evidence="1">
    <location>
        <begin position="6"/>
        <end position="27"/>
    </location>
</feature>
<evidence type="ECO:0000313" key="2">
    <source>
        <dbReference type="EMBL" id="SVA13668.1"/>
    </source>
</evidence>
<dbReference type="EMBL" id="UINC01004349">
    <property type="protein sequence ID" value="SVA13668.1"/>
    <property type="molecule type" value="Genomic_DNA"/>
</dbReference>
<organism evidence="2">
    <name type="scientific">marine metagenome</name>
    <dbReference type="NCBI Taxonomy" id="408172"/>
    <lineage>
        <taxon>unclassified sequences</taxon>
        <taxon>metagenomes</taxon>
        <taxon>ecological metagenomes</taxon>
    </lineage>
</organism>
<keyword evidence="1" id="KW-0812">Transmembrane</keyword>
<reference evidence="2" key="1">
    <citation type="submission" date="2018-05" db="EMBL/GenBank/DDBJ databases">
        <authorList>
            <person name="Lanie J.A."/>
            <person name="Ng W.-L."/>
            <person name="Kazmierczak K.M."/>
            <person name="Andrzejewski T.M."/>
            <person name="Davidsen T.M."/>
            <person name="Wayne K.J."/>
            <person name="Tettelin H."/>
            <person name="Glass J.I."/>
            <person name="Rusch D."/>
            <person name="Podicherti R."/>
            <person name="Tsui H.-C.T."/>
            <person name="Winkler M.E."/>
        </authorList>
    </citation>
    <scope>NUCLEOTIDE SEQUENCE</scope>
</reference>
<protein>
    <submittedName>
        <fullName evidence="2">Uncharacterized protein</fullName>
    </submittedName>
</protein>
<name>A0A381TDL4_9ZZZZ</name>
<sequence length="58" mass="7005">MLRLFLIGLLVYCIYRVILILLPILSLRNRVNKEQRKVDIRKQVQKMDIQDAEYEDKS</sequence>
<accession>A0A381TDL4</accession>
<gene>
    <name evidence="2" type="ORF">METZ01_LOCUS66522</name>
</gene>
<keyword evidence="1" id="KW-0472">Membrane</keyword>
<dbReference type="AlphaFoldDB" id="A0A381TDL4"/>